<evidence type="ECO:0000256" key="11">
    <source>
        <dbReference type="SAM" id="Phobius"/>
    </source>
</evidence>
<gene>
    <name evidence="13" type="ORF">WG66_8094</name>
</gene>
<dbReference type="PROSITE" id="PS51384">
    <property type="entry name" value="FAD_FR"/>
    <property type="match status" value="1"/>
</dbReference>
<protein>
    <recommendedName>
        <fullName evidence="2">ferric-chelate reductase (NADPH)</fullName>
        <ecNumber evidence="2">1.16.1.9</ecNumber>
    </recommendedName>
</protein>
<keyword evidence="6 11" id="KW-1133">Transmembrane helix</keyword>
<dbReference type="SFLD" id="SFLDG01168">
    <property type="entry name" value="Ferric_reductase_subgroup_(FRE"/>
    <property type="match status" value="1"/>
</dbReference>
<dbReference type="AlphaFoldDB" id="A0A0W0FSJ8"/>
<dbReference type="InterPro" id="IPR017927">
    <property type="entry name" value="FAD-bd_FR_type"/>
</dbReference>
<dbReference type="InterPro" id="IPR013130">
    <property type="entry name" value="Fe3_Rdtase_TM_dom"/>
</dbReference>
<dbReference type="PANTHER" id="PTHR32361:SF9">
    <property type="entry name" value="FERRIC REDUCTASE TRANSMEMBRANE COMPONENT 3-RELATED"/>
    <property type="match status" value="1"/>
</dbReference>
<evidence type="ECO:0000256" key="3">
    <source>
        <dbReference type="ARBA" id="ARBA00022448"/>
    </source>
</evidence>
<evidence type="ECO:0000256" key="5">
    <source>
        <dbReference type="ARBA" id="ARBA00022692"/>
    </source>
</evidence>
<dbReference type="GO" id="GO:0052851">
    <property type="term" value="F:ferric-chelate reductase (NADPH) activity"/>
    <property type="evidence" value="ECO:0007669"/>
    <property type="project" value="UniProtKB-EC"/>
</dbReference>
<keyword evidence="8 11" id="KW-0472">Membrane</keyword>
<evidence type="ECO:0000256" key="8">
    <source>
        <dbReference type="ARBA" id="ARBA00023136"/>
    </source>
</evidence>
<dbReference type="Proteomes" id="UP000054988">
    <property type="component" value="Unassembled WGS sequence"/>
</dbReference>
<dbReference type="GO" id="GO:0005886">
    <property type="term" value="C:plasma membrane"/>
    <property type="evidence" value="ECO:0007669"/>
    <property type="project" value="UniProtKB-SubCell"/>
</dbReference>
<keyword evidence="9" id="KW-0325">Glycoprotein</keyword>
<evidence type="ECO:0000256" key="2">
    <source>
        <dbReference type="ARBA" id="ARBA00012668"/>
    </source>
</evidence>
<evidence type="ECO:0000256" key="9">
    <source>
        <dbReference type="ARBA" id="ARBA00023180"/>
    </source>
</evidence>
<keyword evidence="7" id="KW-0406">Ion transport</keyword>
<evidence type="ECO:0000313" key="14">
    <source>
        <dbReference type="Proteomes" id="UP000054988"/>
    </source>
</evidence>
<dbReference type="EC" id="1.16.1.9" evidence="2"/>
<dbReference type="GO" id="GO:0006879">
    <property type="term" value="P:intracellular iron ion homeostasis"/>
    <property type="evidence" value="ECO:0007669"/>
    <property type="project" value="TreeGrafter"/>
</dbReference>
<feature type="transmembrane region" description="Helical" evidence="11">
    <location>
        <begin position="257"/>
        <end position="276"/>
    </location>
</feature>
<dbReference type="Pfam" id="PF01794">
    <property type="entry name" value="Ferric_reduct"/>
    <property type="match status" value="1"/>
</dbReference>
<feature type="domain" description="FAD-binding FR-type" evidence="12">
    <location>
        <begin position="315"/>
        <end position="446"/>
    </location>
</feature>
<evidence type="ECO:0000256" key="7">
    <source>
        <dbReference type="ARBA" id="ARBA00023065"/>
    </source>
</evidence>
<dbReference type="CDD" id="cd06186">
    <property type="entry name" value="NOX_Duox_like_FAD_NADP"/>
    <property type="match status" value="1"/>
</dbReference>
<dbReference type="EMBL" id="LATX01001689">
    <property type="protein sequence ID" value="KTB39294.1"/>
    <property type="molecule type" value="Genomic_DNA"/>
</dbReference>
<dbReference type="PANTHER" id="PTHR32361">
    <property type="entry name" value="FERRIC/CUPRIC REDUCTASE TRANSMEMBRANE COMPONENT"/>
    <property type="match status" value="1"/>
</dbReference>
<evidence type="ECO:0000256" key="6">
    <source>
        <dbReference type="ARBA" id="ARBA00022989"/>
    </source>
</evidence>
<name>A0A0W0FSJ8_MONRR</name>
<comment type="caution">
    <text evidence="13">The sequence shown here is derived from an EMBL/GenBank/DDBJ whole genome shotgun (WGS) entry which is preliminary data.</text>
</comment>
<reference evidence="13 14" key="1">
    <citation type="submission" date="2015-12" db="EMBL/GenBank/DDBJ databases">
        <title>Draft genome sequence of Moniliophthora roreri, the causal agent of frosty pod rot of cacao.</title>
        <authorList>
            <person name="Aime M.C."/>
            <person name="Diaz-Valderrama J.R."/>
            <person name="Kijpornyongpan T."/>
            <person name="Phillips-Mora W."/>
        </authorList>
    </citation>
    <scope>NUCLEOTIDE SEQUENCE [LARGE SCALE GENOMIC DNA]</scope>
    <source>
        <strain evidence="13 14">MCA 2952</strain>
    </source>
</reference>
<dbReference type="GO" id="GO:0015677">
    <property type="term" value="P:copper ion import"/>
    <property type="evidence" value="ECO:0007669"/>
    <property type="project" value="TreeGrafter"/>
</dbReference>
<dbReference type="SFLD" id="SFLDS00052">
    <property type="entry name" value="Ferric_Reductase_Domain"/>
    <property type="match status" value="1"/>
</dbReference>
<evidence type="ECO:0000259" key="12">
    <source>
        <dbReference type="PROSITE" id="PS51384"/>
    </source>
</evidence>
<comment type="catalytic activity">
    <reaction evidence="10">
        <text>2 a Fe(II)-siderophore + NADP(+) + H(+) = 2 a Fe(III)-siderophore + NADPH</text>
        <dbReference type="Rhea" id="RHEA:28795"/>
        <dbReference type="Rhea" id="RHEA-COMP:11342"/>
        <dbReference type="Rhea" id="RHEA-COMP:11344"/>
        <dbReference type="ChEBI" id="CHEBI:15378"/>
        <dbReference type="ChEBI" id="CHEBI:29033"/>
        <dbReference type="ChEBI" id="CHEBI:29034"/>
        <dbReference type="ChEBI" id="CHEBI:57783"/>
        <dbReference type="ChEBI" id="CHEBI:58349"/>
        <dbReference type="EC" id="1.16.1.9"/>
    </reaction>
</comment>
<feature type="transmembrane region" description="Helical" evidence="11">
    <location>
        <begin position="43"/>
        <end position="64"/>
    </location>
</feature>
<proteinExistence type="predicted"/>
<keyword evidence="3" id="KW-0813">Transport</keyword>
<keyword evidence="5 11" id="KW-0812">Transmembrane</keyword>
<sequence length="499" mass="55665">MAFPSTKEGTTAFGNELLVRAARAPNPDRTIRIMRTREYPKQIWYFLSCFIALVSFFQAISFLVRRYRRSGTSGVLGDSEKGPREPSSGSRIQWRRLPYAVANLYRIVAFRSTVTMGSYSLNLAEVLVTFMYIIALFTWTFIRTTSSSGVKFQISYWANRSGVLASSQFPLITVLGTKNNALSLITGISYEKLNYLHRMTARVVFVLLCLHAGSRIRLGVDEDLGEHWFQMGVTAGCAFLLLCLVSVRPLRARSYELFFYSHMVLVLLILVGAYSHTAQFHFQKYVLPCLLIWGLDRFIRGIRLVLFNYSYFSFSSSTRTSLDANVELLSPDCVRLTLKRPPHFHWSAGQTAYLIMPTVSTLPFEAHPFTIASIDFTVGTATTEEGDSPPATPTGEKKAAGPSFCKELIFLINPRGGVTKRLAEAAEKEVTIKTYIDGPYGHSPDLSSYDTSSLSNVYATAPVGVAKSHSSGAYGAPKAFTGYPKHSVTPFYSRLDPWT</sequence>
<comment type="subcellular location">
    <subcellularLocation>
        <location evidence="1">Cell membrane</location>
        <topology evidence="1">Multi-pass membrane protein</topology>
    </subcellularLocation>
</comment>
<dbReference type="InterPro" id="IPR013112">
    <property type="entry name" value="FAD-bd_8"/>
</dbReference>
<dbReference type="Pfam" id="PF08022">
    <property type="entry name" value="FAD_binding_8"/>
    <property type="match status" value="1"/>
</dbReference>
<dbReference type="InterPro" id="IPR051410">
    <property type="entry name" value="Ferric/Cupric_Reductase"/>
</dbReference>
<dbReference type="InterPro" id="IPR017938">
    <property type="entry name" value="Riboflavin_synthase-like_b-brl"/>
</dbReference>
<organism evidence="13 14">
    <name type="scientific">Moniliophthora roreri</name>
    <name type="common">Frosty pod rot fungus</name>
    <name type="synonym">Monilia roreri</name>
    <dbReference type="NCBI Taxonomy" id="221103"/>
    <lineage>
        <taxon>Eukaryota</taxon>
        <taxon>Fungi</taxon>
        <taxon>Dikarya</taxon>
        <taxon>Basidiomycota</taxon>
        <taxon>Agaricomycotina</taxon>
        <taxon>Agaricomycetes</taxon>
        <taxon>Agaricomycetidae</taxon>
        <taxon>Agaricales</taxon>
        <taxon>Marasmiineae</taxon>
        <taxon>Marasmiaceae</taxon>
        <taxon>Moniliophthora</taxon>
    </lineage>
</organism>
<evidence type="ECO:0000256" key="10">
    <source>
        <dbReference type="ARBA" id="ARBA00048483"/>
    </source>
</evidence>
<feature type="transmembrane region" description="Helical" evidence="11">
    <location>
        <begin position="228"/>
        <end position="245"/>
    </location>
</feature>
<evidence type="ECO:0000313" key="13">
    <source>
        <dbReference type="EMBL" id="KTB39294.1"/>
    </source>
</evidence>
<keyword evidence="4" id="KW-1003">Cell membrane</keyword>
<dbReference type="GO" id="GO:0006826">
    <property type="term" value="P:iron ion transport"/>
    <property type="evidence" value="ECO:0007669"/>
    <property type="project" value="TreeGrafter"/>
</dbReference>
<evidence type="ECO:0000256" key="1">
    <source>
        <dbReference type="ARBA" id="ARBA00004651"/>
    </source>
</evidence>
<dbReference type="SUPFAM" id="SSF63380">
    <property type="entry name" value="Riboflavin synthase domain-like"/>
    <property type="match status" value="1"/>
</dbReference>
<feature type="transmembrane region" description="Helical" evidence="11">
    <location>
        <begin position="120"/>
        <end position="142"/>
    </location>
</feature>
<accession>A0A0W0FSJ8</accession>
<evidence type="ECO:0000256" key="4">
    <source>
        <dbReference type="ARBA" id="ARBA00022475"/>
    </source>
</evidence>
<dbReference type="eggNOG" id="KOG0039">
    <property type="taxonomic scope" value="Eukaryota"/>
</dbReference>